<dbReference type="Pfam" id="PF00196">
    <property type="entry name" value="GerE"/>
    <property type="match status" value="1"/>
</dbReference>
<dbReference type="PRINTS" id="PR00038">
    <property type="entry name" value="HTHLUXR"/>
</dbReference>
<feature type="domain" description="HTH luxR-type" evidence="2">
    <location>
        <begin position="136"/>
        <end position="163"/>
    </location>
</feature>
<dbReference type="SUPFAM" id="SSF46894">
    <property type="entry name" value="C-terminal effector domain of the bipartite response regulators"/>
    <property type="match status" value="1"/>
</dbReference>
<evidence type="ECO:0000259" key="2">
    <source>
        <dbReference type="PROSITE" id="PS00622"/>
    </source>
</evidence>
<accession>A0A250B3I9</accession>
<dbReference type="InterPro" id="IPR000792">
    <property type="entry name" value="Tscrpt_reg_LuxR_C"/>
</dbReference>
<dbReference type="InterPro" id="IPR036388">
    <property type="entry name" value="WH-like_DNA-bd_sf"/>
</dbReference>
<keyword evidence="4" id="KW-1185">Reference proteome</keyword>
<dbReference type="AlphaFoldDB" id="A0A250B3I9"/>
<proteinExistence type="predicted"/>
<dbReference type="RefSeq" id="WP_095847221.1">
    <property type="nucleotide sequence ID" value="NZ_CP014136.1"/>
</dbReference>
<sequence>MIFYLVSDDNMLFNGLSTLLLDEGVDHPLLKRKHSEYAACLFIVDARVARWELELLLYERPDGHFVILCFSSAELERWQEKYICIDMSLSLGAVRASLLKAMVEDAGRIRMAQTQDLFRPILTVKEKDVFRGLMMGKNVHQIAEMCGCDIKTVYGHRRNLVAKLRFNNFNQLYLHCLG</sequence>
<dbReference type="OrthoDB" id="6505015at2"/>
<evidence type="ECO:0000313" key="4">
    <source>
        <dbReference type="Proteomes" id="UP000217182"/>
    </source>
</evidence>
<name>A0A250B3I9_9GAMM</name>
<dbReference type="PROSITE" id="PS00622">
    <property type="entry name" value="HTH_LUXR_1"/>
    <property type="match status" value="1"/>
</dbReference>
<dbReference type="SMART" id="SM00421">
    <property type="entry name" value="HTH_LUXR"/>
    <property type="match status" value="1"/>
</dbReference>
<protein>
    <recommendedName>
        <fullName evidence="2">HTH luxR-type domain-containing protein</fullName>
    </recommendedName>
</protein>
<dbReference type="KEGG" id="gqu:AWC35_15515"/>
<keyword evidence="1" id="KW-0238">DNA-binding</keyword>
<evidence type="ECO:0000313" key="3">
    <source>
        <dbReference type="EMBL" id="ATA20636.1"/>
    </source>
</evidence>
<dbReference type="EMBL" id="CP014136">
    <property type="protein sequence ID" value="ATA20636.1"/>
    <property type="molecule type" value="Genomic_DNA"/>
</dbReference>
<dbReference type="Gene3D" id="1.10.10.10">
    <property type="entry name" value="Winged helix-like DNA-binding domain superfamily/Winged helix DNA-binding domain"/>
    <property type="match status" value="1"/>
</dbReference>
<gene>
    <name evidence="3" type="ORF">AWC35_15515</name>
</gene>
<dbReference type="Proteomes" id="UP000217182">
    <property type="component" value="Chromosome"/>
</dbReference>
<dbReference type="GO" id="GO:0003677">
    <property type="term" value="F:DNA binding"/>
    <property type="evidence" value="ECO:0007669"/>
    <property type="project" value="UniProtKB-KW"/>
</dbReference>
<reference evidence="3 4" key="1">
    <citation type="submission" date="2016-01" db="EMBL/GenBank/DDBJ databases">
        <authorList>
            <person name="Oliw E.H."/>
        </authorList>
    </citation>
    <scope>NUCLEOTIDE SEQUENCE [LARGE SCALE GENOMIC DNA]</scope>
    <source>
        <strain evidence="3 4">FRB97</strain>
    </source>
</reference>
<dbReference type="InterPro" id="IPR016032">
    <property type="entry name" value="Sig_transdc_resp-reg_C-effctor"/>
</dbReference>
<evidence type="ECO:0000256" key="1">
    <source>
        <dbReference type="ARBA" id="ARBA00023125"/>
    </source>
</evidence>
<organism evidence="3 4">
    <name type="scientific">Gibbsiella quercinecans</name>
    <dbReference type="NCBI Taxonomy" id="929813"/>
    <lineage>
        <taxon>Bacteria</taxon>
        <taxon>Pseudomonadati</taxon>
        <taxon>Pseudomonadota</taxon>
        <taxon>Gammaproteobacteria</taxon>
        <taxon>Enterobacterales</taxon>
        <taxon>Yersiniaceae</taxon>
        <taxon>Gibbsiella</taxon>
    </lineage>
</organism>
<dbReference type="GO" id="GO:0006355">
    <property type="term" value="P:regulation of DNA-templated transcription"/>
    <property type="evidence" value="ECO:0007669"/>
    <property type="project" value="InterPro"/>
</dbReference>